<evidence type="ECO:0000256" key="2">
    <source>
        <dbReference type="PIRSR" id="PIRSR603782-1"/>
    </source>
</evidence>
<evidence type="ECO:0000256" key="1">
    <source>
        <dbReference type="ARBA" id="ARBA00010996"/>
    </source>
</evidence>
<dbReference type="Gene3D" id="3.40.30.10">
    <property type="entry name" value="Glutaredoxin"/>
    <property type="match status" value="1"/>
</dbReference>
<comment type="similarity">
    <text evidence="1">Belongs to the SCO1/2 family.</text>
</comment>
<dbReference type="Pfam" id="PF02630">
    <property type="entry name" value="SCO1-SenC"/>
    <property type="match status" value="1"/>
</dbReference>
<feature type="binding site" evidence="2">
    <location>
        <position position="161"/>
    </location>
    <ligand>
        <name>Cu cation</name>
        <dbReference type="ChEBI" id="CHEBI:23378"/>
    </ligand>
</feature>
<organism evidence="4 5">
    <name type="scientific">Vreelandella subterranea</name>
    <dbReference type="NCBI Taxonomy" id="416874"/>
    <lineage>
        <taxon>Bacteria</taxon>
        <taxon>Pseudomonadati</taxon>
        <taxon>Pseudomonadota</taxon>
        <taxon>Gammaproteobacteria</taxon>
        <taxon>Oceanospirillales</taxon>
        <taxon>Halomonadaceae</taxon>
        <taxon>Vreelandella</taxon>
    </lineage>
</organism>
<dbReference type="EMBL" id="FOGS01000001">
    <property type="protein sequence ID" value="SER51409.1"/>
    <property type="molecule type" value="Genomic_DNA"/>
</dbReference>
<keyword evidence="2" id="KW-0186">Copper</keyword>
<evidence type="ECO:0000313" key="4">
    <source>
        <dbReference type="EMBL" id="SER51409.1"/>
    </source>
</evidence>
<dbReference type="CDD" id="cd02968">
    <property type="entry name" value="SCO"/>
    <property type="match status" value="1"/>
</dbReference>
<name>A0A1H9PUE4_9GAMM</name>
<dbReference type="RefSeq" id="WP_092824776.1">
    <property type="nucleotide sequence ID" value="NZ_FOGS01000001.1"/>
</dbReference>
<dbReference type="PANTHER" id="PTHR12151:SF25">
    <property type="entry name" value="LINALOOL DEHYDRATASE_ISOMERASE DOMAIN-CONTAINING PROTEIN"/>
    <property type="match status" value="1"/>
</dbReference>
<evidence type="ECO:0000313" key="5">
    <source>
        <dbReference type="Proteomes" id="UP000198505"/>
    </source>
</evidence>
<evidence type="ECO:0000256" key="3">
    <source>
        <dbReference type="PIRSR" id="PIRSR603782-2"/>
    </source>
</evidence>
<accession>A0A1H9PUE4</accession>
<dbReference type="InterPro" id="IPR003782">
    <property type="entry name" value="SCO1/SenC"/>
</dbReference>
<dbReference type="STRING" id="416874.SAMN04487958_101397"/>
<dbReference type="PANTHER" id="PTHR12151">
    <property type="entry name" value="ELECTRON TRANSPORT PROTIN SCO1/SENC FAMILY MEMBER"/>
    <property type="match status" value="1"/>
</dbReference>
<reference evidence="5" key="1">
    <citation type="submission" date="2016-10" db="EMBL/GenBank/DDBJ databases">
        <authorList>
            <person name="Varghese N."/>
            <person name="Submissions S."/>
        </authorList>
    </citation>
    <scope>NUCLEOTIDE SEQUENCE [LARGE SCALE GENOMIC DNA]</scope>
    <source>
        <strain evidence="5">CGMCC 1.6495</strain>
    </source>
</reference>
<dbReference type="AlphaFoldDB" id="A0A1H9PUE4"/>
<proteinExistence type="inferred from homology"/>
<gene>
    <name evidence="4" type="ORF">SAMN04487958_101397</name>
</gene>
<keyword evidence="5" id="KW-1185">Reference proteome</keyword>
<sequence length="197" mass="21420">MANPKLWLGVGVVAALVVASGVVFYKATLAPQSDLPPGGEIALPSTQGDFSLSQLADDQIALLSFGFTYCPDVCPMTQSVKRQALAELSASQREQVVPVMVTVDPQRDTLERLEEYLAFFGEDFIGARGNEAELDDVTSRYGVITRRVETPESAIEYTIDHSSSLYLVDRDGDILQRVLYSPTSQGLTAALSQELSR</sequence>
<keyword evidence="2" id="KW-0479">Metal-binding</keyword>
<dbReference type="SUPFAM" id="SSF52833">
    <property type="entry name" value="Thioredoxin-like"/>
    <property type="match status" value="1"/>
</dbReference>
<dbReference type="Proteomes" id="UP000198505">
    <property type="component" value="Unassembled WGS sequence"/>
</dbReference>
<dbReference type="GO" id="GO:0046872">
    <property type="term" value="F:metal ion binding"/>
    <property type="evidence" value="ECO:0007669"/>
    <property type="project" value="UniProtKB-KW"/>
</dbReference>
<feature type="binding site" evidence="2">
    <location>
        <position position="74"/>
    </location>
    <ligand>
        <name>Cu cation</name>
        <dbReference type="ChEBI" id="CHEBI:23378"/>
    </ligand>
</feature>
<protein>
    <submittedName>
        <fullName evidence="4">Protein SCO1/2</fullName>
    </submittedName>
</protein>
<dbReference type="InterPro" id="IPR036249">
    <property type="entry name" value="Thioredoxin-like_sf"/>
</dbReference>
<feature type="binding site" evidence="2">
    <location>
        <position position="70"/>
    </location>
    <ligand>
        <name>Cu cation</name>
        <dbReference type="ChEBI" id="CHEBI:23378"/>
    </ligand>
</feature>
<keyword evidence="3" id="KW-1015">Disulfide bond</keyword>
<feature type="disulfide bond" description="Redox-active" evidence="3">
    <location>
        <begin position="70"/>
        <end position="74"/>
    </location>
</feature>